<comment type="catalytic activity">
    <reaction evidence="3">
        <text>uridine + phosphate = alpha-D-ribose 1-phosphate + uracil</text>
        <dbReference type="Rhea" id="RHEA:24388"/>
        <dbReference type="ChEBI" id="CHEBI:16704"/>
        <dbReference type="ChEBI" id="CHEBI:17568"/>
        <dbReference type="ChEBI" id="CHEBI:43474"/>
        <dbReference type="ChEBI" id="CHEBI:57720"/>
        <dbReference type="EC" id="2.4.2.3"/>
    </reaction>
</comment>
<dbReference type="InterPro" id="IPR000845">
    <property type="entry name" value="Nucleoside_phosphorylase_d"/>
</dbReference>
<evidence type="ECO:0000313" key="6">
    <source>
        <dbReference type="Proteomes" id="UP000429785"/>
    </source>
</evidence>
<evidence type="ECO:0000256" key="3">
    <source>
        <dbReference type="ARBA" id="ARBA00048447"/>
    </source>
</evidence>
<dbReference type="CDD" id="cd00436">
    <property type="entry name" value="UP_TbUP-like"/>
    <property type="match status" value="1"/>
</dbReference>
<evidence type="ECO:0000256" key="2">
    <source>
        <dbReference type="ARBA" id="ARBA00021980"/>
    </source>
</evidence>
<name>A0A6I1E0T6_9FLAO</name>
<dbReference type="InterPro" id="IPR035994">
    <property type="entry name" value="Nucleoside_phosphorylase_sf"/>
</dbReference>
<evidence type="ECO:0000313" key="5">
    <source>
        <dbReference type="EMBL" id="KAB7530767.1"/>
    </source>
</evidence>
<accession>A0A6I1E0T6</accession>
<dbReference type="Proteomes" id="UP000429785">
    <property type="component" value="Unassembled WGS sequence"/>
</dbReference>
<reference evidence="5 6" key="1">
    <citation type="submission" date="2019-10" db="EMBL/GenBank/DDBJ databases">
        <title>Muricauda olearia CL-SS4 JCM15563 genome.</title>
        <authorList>
            <person name="Liu L."/>
        </authorList>
    </citation>
    <scope>NUCLEOTIDE SEQUENCE [LARGE SCALE GENOMIC DNA]</scope>
    <source>
        <strain evidence="5 6">CL-SS4</strain>
    </source>
</reference>
<feature type="domain" description="Nucleoside phosphorylase" evidence="4">
    <location>
        <begin position="29"/>
        <end position="265"/>
    </location>
</feature>
<dbReference type="AlphaFoldDB" id="A0A6I1E0T6"/>
<dbReference type="Gene3D" id="3.40.50.1580">
    <property type="entry name" value="Nucleoside phosphorylase domain"/>
    <property type="match status" value="1"/>
</dbReference>
<dbReference type="GO" id="GO:0005829">
    <property type="term" value="C:cytosol"/>
    <property type="evidence" value="ECO:0007669"/>
    <property type="project" value="TreeGrafter"/>
</dbReference>
<dbReference type="OrthoDB" id="9772602at2"/>
<dbReference type="GO" id="GO:0006152">
    <property type="term" value="P:purine nucleoside catabolic process"/>
    <property type="evidence" value="ECO:0007669"/>
    <property type="project" value="TreeGrafter"/>
</dbReference>
<gene>
    <name evidence="5" type="ORF">F8C76_04505</name>
</gene>
<evidence type="ECO:0000256" key="1">
    <source>
        <dbReference type="ARBA" id="ARBA00011888"/>
    </source>
</evidence>
<evidence type="ECO:0000259" key="4">
    <source>
        <dbReference type="Pfam" id="PF01048"/>
    </source>
</evidence>
<dbReference type="EMBL" id="WELG01000001">
    <property type="protein sequence ID" value="KAB7530767.1"/>
    <property type="molecule type" value="Genomic_DNA"/>
</dbReference>
<comment type="caution">
    <text evidence="5">The sequence shown here is derived from an EMBL/GenBank/DDBJ whole genome shotgun (WGS) entry which is preliminary data.</text>
</comment>
<dbReference type="Pfam" id="PF01048">
    <property type="entry name" value="PNP_UDP_1"/>
    <property type="match status" value="1"/>
</dbReference>
<dbReference type="RefSeq" id="WP_152130642.1">
    <property type="nucleotide sequence ID" value="NZ_WELG01000001.1"/>
</dbReference>
<dbReference type="GO" id="GO:0004850">
    <property type="term" value="F:uridine phosphorylase activity"/>
    <property type="evidence" value="ECO:0007669"/>
    <property type="project" value="UniProtKB-EC"/>
</dbReference>
<dbReference type="EC" id="2.4.2.3" evidence="1"/>
<organism evidence="5 6">
    <name type="scientific">Flagellimonas olearia</name>
    <dbReference type="NCBI Taxonomy" id="552546"/>
    <lineage>
        <taxon>Bacteria</taxon>
        <taxon>Pseudomonadati</taxon>
        <taxon>Bacteroidota</taxon>
        <taxon>Flavobacteriia</taxon>
        <taxon>Flavobacteriales</taxon>
        <taxon>Flavobacteriaceae</taxon>
        <taxon>Flagellimonas</taxon>
    </lineage>
</organism>
<dbReference type="GO" id="GO:0004731">
    <property type="term" value="F:purine-nucleoside phosphorylase activity"/>
    <property type="evidence" value="ECO:0007669"/>
    <property type="project" value="TreeGrafter"/>
</dbReference>
<proteinExistence type="predicted"/>
<dbReference type="PANTHER" id="PTHR43691">
    <property type="entry name" value="URIDINE PHOSPHORYLASE"/>
    <property type="match status" value="1"/>
</dbReference>
<protein>
    <recommendedName>
        <fullName evidence="2">Uridine phosphorylase</fullName>
        <ecNumber evidence="1">2.4.2.3</ecNumber>
    </recommendedName>
</protein>
<dbReference type="SUPFAM" id="SSF53167">
    <property type="entry name" value="Purine and uridine phosphorylases"/>
    <property type="match status" value="1"/>
</dbReference>
<dbReference type="PANTHER" id="PTHR43691:SF11">
    <property type="entry name" value="FI09636P-RELATED"/>
    <property type="match status" value="1"/>
</dbReference>
<sequence length="294" mass="32661">MSLGNSELILNPDGSIYHLNLLPEDIATTIITVGDPDRVSSVSKHFDSIEVKKQKREFHTHTGHLKGKRITVLSTGIGTDNIDIVFNELDALANIDFKTRKVKSNKIQLSFIRIGTSGSIQPDIPVDSFLMSTSAIGLDGLLHFYESGQYTNIGLEKKLGEFLGWNSLNIHPYAVDYDEKLGEVFTSNRIRFGITCTNSGFYGPQGRNLRLSPKIVDFNERLAAFTYQNQQITNLEMETAGIYGLAKMHGHRAVSLNAILANRITGEFSKAGDKTVDDLIKYTLERLVSSDFIS</sequence>